<dbReference type="RefSeq" id="WP_012997112.1">
    <property type="nucleotide sequence ID" value="NC_013926.1"/>
</dbReference>
<accession>D3TC77</accession>
<keyword evidence="3" id="KW-1185">Reference proteome</keyword>
<reference evidence="2" key="1">
    <citation type="submission" date="2010-02" db="EMBL/GenBank/DDBJ databases">
        <title>Complete sequence of Aciduliprofundum boonei T469.</title>
        <authorList>
            <consortium name="US DOE Joint Genome Institute"/>
            <person name="Lucas S."/>
            <person name="Copeland A."/>
            <person name="Lapidus A."/>
            <person name="Cheng J.-F."/>
            <person name="Bruce D."/>
            <person name="Goodwin L."/>
            <person name="Pitluck S."/>
            <person name="Saunders E."/>
            <person name="Detter J.C."/>
            <person name="Han C."/>
            <person name="Tapia R."/>
            <person name="Land M."/>
            <person name="Hauser L."/>
            <person name="Kyrpides N."/>
            <person name="Mikhailova N."/>
            <person name="Flores G."/>
            <person name="Reysenbach A.-L."/>
            <person name="Woyke T."/>
        </authorList>
    </citation>
    <scope>NUCLEOTIDE SEQUENCE</scope>
    <source>
        <strain evidence="2">T469</strain>
    </source>
</reference>
<dbReference type="InterPro" id="IPR000182">
    <property type="entry name" value="GNAT_dom"/>
</dbReference>
<dbReference type="OrthoDB" id="43754at2157"/>
<dbReference type="AlphaFoldDB" id="D3TC77"/>
<dbReference type="CDD" id="cd04301">
    <property type="entry name" value="NAT_SF"/>
    <property type="match status" value="1"/>
</dbReference>
<dbReference type="GeneID" id="8827293"/>
<dbReference type="InterPro" id="IPR016181">
    <property type="entry name" value="Acyl_CoA_acyltransferase"/>
</dbReference>
<dbReference type="InterPro" id="IPR050276">
    <property type="entry name" value="MshD_Acetyltransferase"/>
</dbReference>
<protein>
    <submittedName>
        <fullName evidence="2">GCN5-related N-acetyltransferase</fullName>
    </submittedName>
</protein>
<feature type="domain" description="N-acetyltransferase" evidence="1">
    <location>
        <begin position="2"/>
        <end position="154"/>
    </location>
</feature>
<dbReference type="PANTHER" id="PTHR43617">
    <property type="entry name" value="L-AMINO ACID N-ACETYLTRANSFERASE"/>
    <property type="match status" value="1"/>
</dbReference>
<evidence type="ECO:0000313" key="2">
    <source>
        <dbReference type="EMBL" id="ADD08162.1"/>
    </source>
</evidence>
<dbReference type="GO" id="GO:0016747">
    <property type="term" value="F:acyltransferase activity, transferring groups other than amino-acyl groups"/>
    <property type="evidence" value="ECO:0007669"/>
    <property type="project" value="InterPro"/>
</dbReference>
<sequence length="154" mass="17822">MMEIRNATLEEVEKVTNLWLEFIKNPKGSDLNIVPNEENKERWKEFAEGIIKKKLGAVKIAIVDGNIVGYILYTYRDSPLQLYKKRGTIYDLFVREKYRGMGIGKALLSSALEDLKLNGVKMVQLYVKSDNITAISLYESYGFKESLKVMRREF</sequence>
<dbReference type="Pfam" id="PF00583">
    <property type="entry name" value="Acetyltransf_1"/>
    <property type="match status" value="1"/>
</dbReference>
<gene>
    <name evidence="2" type="ordered locus">Aboo_0351</name>
</gene>
<dbReference type="PROSITE" id="PS51186">
    <property type="entry name" value="GNAT"/>
    <property type="match status" value="1"/>
</dbReference>
<evidence type="ECO:0000259" key="1">
    <source>
        <dbReference type="PROSITE" id="PS51186"/>
    </source>
</evidence>
<name>D3TC77_ACIB4</name>
<dbReference type="KEGG" id="abi:Aboo_0351"/>
<dbReference type="SUPFAM" id="SSF55729">
    <property type="entry name" value="Acyl-CoA N-acyltransferases (Nat)"/>
    <property type="match status" value="1"/>
</dbReference>
<dbReference type="Proteomes" id="UP000001400">
    <property type="component" value="Chromosome"/>
</dbReference>
<organism evidence="2 3">
    <name type="scientific">Aciduliprofundum boonei (strain DSM 19572 / T469)</name>
    <dbReference type="NCBI Taxonomy" id="439481"/>
    <lineage>
        <taxon>Archaea</taxon>
        <taxon>Methanobacteriati</taxon>
        <taxon>Thermoplasmatota</taxon>
        <taxon>DHVE2 group</taxon>
        <taxon>Candidatus Aciduliprofundum</taxon>
    </lineage>
</organism>
<evidence type="ECO:0000313" key="3">
    <source>
        <dbReference type="Proteomes" id="UP000001400"/>
    </source>
</evidence>
<dbReference type="EMBL" id="CP001941">
    <property type="protein sequence ID" value="ADD08162.1"/>
    <property type="molecule type" value="Genomic_DNA"/>
</dbReference>
<dbReference type="Gene3D" id="3.40.630.30">
    <property type="match status" value="1"/>
</dbReference>
<proteinExistence type="predicted"/>
<dbReference type="HOGENOM" id="CLU_013985_36_1_2"/>